<evidence type="ECO:0000256" key="3">
    <source>
        <dbReference type="ARBA" id="ARBA00022840"/>
    </source>
</evidence>
<evidence type="ECO:0000256" key="2">
    <source>
        <dbReference type="ARBA" id="ARBA00022741"/>
    </source>
</evidence>
<dbReference type="NCBIfam" id="NF040713">
    <property type="entry name" value="ZapE"/>
    <property type="match status" value="1"/>
</dbReference>
<protein>
    <recommendedName>
        <fullName evidence="6">AAA+ ATPase domain-containing protein</fullName>
    </recommendedName>
</protein>
<comment type="similarity">
    <text evidence="1">Belongs to the AFG1 ATPase family.</text>
</comment>
<keyword evidence="5" id="KW-1185">Reference proteome</keyword>
<dbReference type="HOGENOM" id="CLU_008681_3_0_1"/>
<evidence type="ECO:0000313" key="5">
    <source>
        <dbReference type="Proteomes" id="UP000015104"/>
    </source>
</evidence>
<dbReference type="PANTHER" id="PTHR12169:SF6">
    <property type="entry name" value="AFG1-LIKE ATPASE"/>
    <property type="match status" value="1"/>
</dbReference>
<dbReference type="InterPro" id="IPR005654">
    <property type="entry name" value="ATPase_AFG1-like"/>
</dbReference>
<dbReference type="Gene3D" id="3.40.50.300">
    <property type="entry name" value="P-loop containing nucleotide triphosphate hydrolases"/>
    <property type="match status" value="1"/>
</dbReference>
<dbReference type="EnsemblMetazoa" id="tetur06g04610.1">
    <property type="protein sequence ID" value="tetur06g04610.1"/>
    <property type="gene ID" value="tetur06g04610"/>
</dbReference>
<dbReference type="GO" id="GO:0005524">
    <property type="term" value="F:ATP binding"/>
    <property type="evidence" value="ECO:0007669"/>
    <property type="project" value="UniProtKB-KW"/>
</dbReference>
<accession>T1K7K4</accession>
<dbReference type="STRING" id="32264.T1K7K4"/>
<reference evidence="4" key="2">
    <citation type="submission" date="2015-06" db="UniProtKB">
        <authorList>
            <consortium name="EnsemblMetazoa"/>
        </authorList>
    </citation>
    <scope>IDENTIFICATION</scope>
</reference>
<dbReference type="PANTHER" id="PTHR12169">
    <property type="entry name" value="ATPASE N2B"/>
    <property type="match status" value="1"/>
</dbReference>
<evidence type="ECO:0000313" key="4">
    <source>
        <dbReference type="EnsemblMetazoa" id="tetur06g04610.1"/>
    </source>
</evidence>
<evidence type="ECO:0000256" key="1">
    <source>
        <dbReference type="ARBA" id="ARBA00010322"/>
    </source>
</evidence>
<dbReference type="eggNOG" id="KOG2383">
    <property type="taxonomic scope" value="Eukaryota"/>
</dbReference>
<dbReference type="Proteomes" id="UP000015104">
    <property type="component" value="Unassembled WGS sequence"/>
</dbReference>
<name>T1K7K4_TETUR</name>
<proteinExistence type="inferred from homology"/>
<dbReference type="EMBL" id="CAEY01001805">
    <property type="status" value="NOT_ANNOTATED_CDS"/>
    <property type="molecule type" value="Genomic_DNA"/>
</dbReference>
<reference evidence="5" key="1">
    <citation type="submission" date="2011-08" db="EMBL/GenBank/DDBJ databases">
        <authorList>
            <person name="Rombauts S."/>
        </authorList>
    </citation>
    <scope>NUCLEOTIDE SEQUENCE</scope>
    <source>
        <strain evidence="5">London</strain>
    </source>
</reference>
<dbReference type="GO" id="GO:0016887">
    <property type="term" value="F:ATP hydrolysis activity"/>
    <property type="evidence" value="ECO:0007669"/>
    <property type="project" value="InterPro"/>
</dbReference>
<keyword evidence="2" id="KW-0547">Nucleotide-binding</keyword>
<keyword evidence="3" id="KW-0067">ATP-binding</keyword>
<dbReference type="AlphaFoldDB" id="T1K7K4"/>
<sequence>MQLIKELLLSKHLASCYSSQKRALCLLVDNVKKTDDSFLSVYERKVKNKEIESDEYQLRVAKTFQEIDEQLKGYKLIKSNFLSKIFKQQNKPNRIVKGLYLYGSVGCGKTMLMDLFYQNCHVDDYNKKRIHFHSFMLDVHSSMLTKHDILSYNPIPPVAESLVEESWLLCLDEFQVTDIGDAMILKHLFTELFSRGVVLIATSNRPPDDLYKNGLQRSAFLPFIPLLKEHCQSMALDSGIDYRQKSLPSKQNIYLLKDEEKADKELDRLFKIFASRETDNVRPKTIVIKGRNVTFAKTCVAALFVNLITVLQYFHLLTFQPLGAVDYLTLSQLFHTVIIRDIPQLNLKLKTQARRFITLIDTFYDNKVRVLFSANVPIKELFMVGNSDDDITDEQRALMDDLGIKFSQVKDSTDLFSGQEEMFAFDRTLSRIMEMQTLDYWNLREIF</sequence>
<dbReference type="SUPFAM" id="SSF52540">
    <property type="entry name" value="P-loop containing nucleoside triphosphate hydrolases"/>
    <property type="match status" value="1"/>
</dbReference>
<organism evidence="4 5">
    <name type="scientific">Tetranychus urticae</name>
    <name type="common">Two-spotted spider mite</name>
    <dbReference type="NCBI Taxonomy" id="32264"/>
    <lineage>
        <taxon>Eukaryota</taxon>
        <taxon>Metazoa</taxon>
        <taxon>Ecdysozoa</taxon>
        <taxon>Arthropoda</taxon>
        <taxon>Chelicerata</taxon>
        <taxon>Arachnida</taxon>
        <taxon>Acari</taxon>
        <taxon>Acariformes</taxon>
        <taxon>Trombidiformes</taxon>
        <taxon>Prostigmata</taxon>
        <taxon>Eleutherengona</taxon>
        <taxon>Raphignathae</taxon>
        <taxon>Tetranychoidea</taxon>
        <taxon>Tetranychidae</taxon>
        <taxon>Tetranychus</taxon>
    </lineage>
</organism>
<dbReference type="InterPro" id="IPR027417">
    <property type="entry name" value="P-loop_NTPase"/>
</dbReference>
<evidence type="ECO:0008006" key="6">
    <source>
        <dbReference type="Google" id="ProtNLM"/>
    </source>
</evidence>
<dbReference type="Pfam" id="PF03969">
    <property type="entry name" value="AFG1_ATPase"/>
    <property type="match status" value="1"/>
</dbReference>
<dbReference type="GO" id="GO:0005739">
    <property type="term" value="C:mitochondrion"/>
    <property type="evidence" value="ECO:0007669"/>
    <property type="project" value="TreeGrafter"/>
</dbReference>